<dbReference type="AlphaFoldDB" id="A0AAE0AUN8"/>
<accession>A0AAE0AUN8</accession>
<reference evidence="4" key="1">
    <citation type="journal article" date="2023" name="Plant J.">
        <title>Genome sequences and population genomics provide insights into the demographic history, inbreeding, and mutation load of two 'living fossil' tree species of Dipteronia.</title>
        <authorList>
            <person name="Feng Y."/>
            <person name="Comes H.P."/>
            <person name="Chen J."/>
            <person name="Zhu S."/>
            <person name="Lu R."/>
            <person name="Zhang X."/>
            <person name="Li P."/>
            <person name="Qiu J."/>
            <person name="Olsen K.M."/>
            <person name="Qiu Y."/>
        </authorList>
    </citation>
    <scope>NUCLEOTIDE SEQUENCE</scope>
    <source>
        <strain evidence="4">NBL</strain>
    </source>
</reference>
<organism evidence="4 5">
    <name type="scientific">Dipteronia sinensis</name>
    <dbReference type="NCBI Taxonomy" id="43782"/>
    <lineage>
        <taxon>Eukaryota</taxon>
        <taxon>Viridiplantae</taxon>
        <taxon>Streptophyta</taxon>
        <taxon>Embryophyta</taxon>
        <taxon>Tracheophyta</taxon>
        <taxon>Spermatophyta</taxon>
        <taxon>Magnoliopsida</taxon>
        <taxon>eudicotyledons</taxon>
        <taxon>Gunneridae</taxon>
        <taxon>Pentapetalae</taxon>
        <taxon>rosids</taxon>
        <taxon>malvids</taxon>
        <taxon>Sapindales</taxon>
        <taxon>Sapindaceae</taxon>
        <taxon>Hippocastanoideae</taxon>
        <taxon>Acereae</taxon>
        <taxon>Dipteronia</taxon>
    </lineage>
</organism>
<evidence type="ECO:0000256" key="3">
    <source>
        <dbReference type="ARBA" id="ARBA00022840"/>
    </source>
</evidence>
<evidence type="ECO:0000313" key="5">
    <source>
        <dbReference type="Proteomes" id="UP001281410"/>
    </source>
</evidence>
<dbReference type="Proteomes" id="UP001281410">
    <property type="component" value="Unassembled WGS sequence"/>
</dbReference>
<evidence type="ECO:0000256" key="1">
    <source>
        <dbReference type="ARBA" id="ARBA00022598"/>
    </source>
</evidence>
<proteinExistence type="predicted"/>
<keyword evidence="5" id="KW-1185">Reference proteome</keyword>
<dbReference type="InterPro" id="IPR051046">
    <property type="entry name" value="MurCDEF_CellWall_CoF430Synth"/>
</dbReference>
<dbReference type="EMBL" id="JANJYJ010000003">
    <property type="protein sequence ID" value="KAK3224163.1"/>
    <property type="molecule type" value="Genomic_DNA"/>
</dbReference>
<dbReference type="Gene3D" id="3.90.190.20">
    <property type="entry name" value="Mur ligase, C-terminal domain"/>
    <property type="match status" value="1"/>
</dbReference>
<dbReference type="InterPro" id="IPR036615">
    <property type="entry name" value="Mur_ligase_C_dom_sf"/>
</dbReference>
<keyword evidence="3" id="KW-0067">ATP-binding</keyword>
<dbReference type="PANTHER" id="PTHR43024:SF1">
    <property type="entry name" value="UDP-N-ACETYLMURAMOYL-TRIPEPTIDE--D-ALANYL-D-ALANINE LIGASE"/>
    <property type="match status" value="1"/>
</dbReference>
<keyword evidence="2" id="KW-0547">Nucleotide-binding</keyword>
<gene>
    <name evidence="4" type="ORF">Dsin_011188</name>
</gene>
<name>A0AAE0AUN8_9ROSI</name>
<evidence type="ECO:0000313" key="4">
    <source>
        <dbReference type="EMBL" id="KAK3224163.1"/>
    </source>
</evidence>
<dbReference type="SUPFAM" id="SSF53244">
    <property type="entry name" value="MurD-like peptide ligases, peptide-binding domain"/>
    <property type="match status" value="1"/>
</dbReference>
<keyword evidence="1" id="KW-0436">Ligase</keyword>
<protein>
    <submittedName>
        <fullName evidence="4">Uncharacterized protein</fullName>
    </submittedName>
</protein>
<sequence length="168" mass="18516">MSLRPNSWTVSWSLIQKVTLSLNRGPSRPVCGVVAAGDVQDKRLLLLLSLVLFGRRMGCDVRLVAAENTDGGLGVRVALEMEKRCDVIPAASLNIHLFVFNLMQAELKLFQQISTQARNGIEIINDAYDANPISTKVAIDLLKIIACDGERDAIVGDMLELGIWDRLR</sequence>
<comment type="caution">
    <text evidence="4">The sequence shown here is derived from an EMBL/GenBank/DDBJ whole genome shotgun (WGS) entry which is preliminary data.</text>
</comment>
<evidence type="ECO:0000256" key="2">
    <source>
        <dbReference type="ARBA" id="ARBA00022741"/>
    </source>
</evidence>
<dbReference type="GO" id="GO:0005524">
    <property type="term" value="F:ATP binding"/>
    <property type="evidence" value="ECO:0007669"/>
    <property type="project" value="UniProtKB-KW"/>
</dbReference>
<dbReference type="GO" id="GO:0016881">
    <property type="term" value="F:acid-amino acid ligase activity"/>
    <property type="evidence" value="ECO:0007669"/>
    <property type="project" value="InterPro"/>
</dbReference>
<dbReference type="PANTHER" id="PTHR43024">
    <property type="entry name" value="UDP-N-ACETYLMURAMOYL-TRIPEPTIDE--D-ALANYL-D-ALANINE LIGASE"/>
    <property type="match status" value="1"/>
</dbReference>